<dbReference type="EMBL" id="JACXVP010000006">
    <property type="protein sequence ID" value="KAG5601594.1"/>
    <property type="molecule type" value="Genomic_DNA"/>
</dbReference>
<comment type="caution">
    <text evidence="2">The sequence shown here is derived from an EMBL/GenBank/DDBJ whole genome shotgun (WGS) entry which is preliminary data.</text>
</comment>
<gene>
    <name evidence="2" type="ORF">H5410_032964</name>
</gene>
<proteinExistence type="predicted"/>
<feature type="region of interest" description="Disordered" evidence="1">
    <location>
        <begin position="31"/>
        <end position="53"/>
    </location>
</feature>
<organism evidence="2 3">
    <name type="scientific">Solanum commersonii</name>
    <name type="common">Commerson's wild potato</name>
    <name type="synonym">Commerson's nightshade</name>
    <dbReference type="NCBI Taxonomy" id="4109"/>
    <lineage>
        <taxon>Eukaryota</taxon>
        <taxon>Viridiplantae</taxon>
        <taxon>Streptophyta</taxon>
        <taxon>Embryophyta</taxon>
        <taxon>Tracheophyta</taxon>
        <taxon>Spermatophyta</taxon>
        <taxon>Magnoliopsida</taxon>
        <taxon>eudicotyledons</taxon>
        <taxon>Gunneridae</taxon>
        <taxon>Pentapetalae</taxon>
        <taxon>asterids</taxon>
        <taxon>lamiids</taxon>
        <taxon>Solanales</taxon>
        <taxon>Solanaceae</taxon>
        <taxon>Solanoideae</taxon>
        <taxon>Solaneae</taxon>
        <taxon>Solanum</taxon>
    </lineage>
</organism>
<protein>
    <submittedName>
        <fullName evidence="2">Uncharacterized protein</fullName>
    </submittedName>
</protein>
<evidence type="ECO:0000313" key="3">
    <source>
        <dbReference type="Proteomes" id="UP000824120"/>
    </source>
</evidence>
<sequence length="95" mass="10879">MVELVKVCDSCTLRRVNNFFRSWRLIHRGGRKQTSARRRPLNLSGVRETSDAGGASHHCFAVEYEREATLASGEENKRLEEEKKIVMVCGVDEDR</sequence>
<evidence type="ECO:0000256" key="1">
    <source>
        <dbReference type="SAM" id="MobiDB-lite"/>
    </source>
</evidence>
<dbReference type="AlphaFoldDB" id="A0A9J5YMC6"/>
<feature type="compositionally biased region" description="Basic residues" evidence="1">
    <location>
        <begin position="31"/>
        <end position="40"/>
    </location>
</feature>
<keyword evidence="3" id="KW-1185">Reference proteome</keyword>
<reference evidence="2 3" key="1">
    <citation type="submission" date="2020-09" db="EMBL/GenBank/DDBJ databases">
        <title>De no assembly of potato wild relative species, Solanum commersonii.</title>
        <authorList>
            <person name="Cho K."/>
        </authorList>
    </citation>
    <scope>NUCLEOTIDE SEQUENCE [LARGE SCALE GENOMIC DNA]</scope>
    <source>
        <strain evidence="2">LZ3.2</strain>
        <tissue evidence="2">Leaf</tissue>
    </source>
</reference>
<accession>A0A9J5YMC6</accession>
<evidence type="ECO:0000313" key="2">
    <source>
        <dbReference type="EMBL" id="KAG5601594.1"/>
    </source>
</evidence>
<name>A0A9J5YMC6_SOLCO</name>
<dbReference type="Proteomes" id="UP000824120">
    <property type="component" value="Chromosome 6"/>
</dbReference>